<evidence type="ECO:0000313" key="3">
    <source>
        <dbReference type="Proteomes" id="UP000297910"/>
    </source>
</evidence>
<sequence>MAFTDDESDAVTSESESVPSPNSHELSAAGSESLPALLEDIAAYDFGVRHTCRGRKITSWPPLSRKVVRNHKVGKEYPTGCTYPVQDCPLASELSDEAKERKRKFEACSWGLSKAEVIRSKMAWWKKGL</sequence>
<name>A0A4Z1FG60_9HELO</name>
<organism evidence="2 3">
    <name type="scientific">Botrytis paeoniae</name>
    <dbReference type="NCBI Taxonomy" id="278948"/>
    <lineage>
        <taxon>Eukaryota</taxon>
        <taxon>Fungi</taxon>
        <taxon>Dikarya</taxon>
        <taxon>Ascomycota</taxon>
        <taxon>Pezizomycotina</taxon>
        <taxon>Leotiomycetes</taxon>
        <taxon>Helotiales</taxon>
        <taxon>Sclerotiniaceae</taxon>
        <taxon>Botrytis</taxon>
    </lineage>
</organism>
<comment type="caution">
    <text evidence="2">The sequence shown here is derived from an EMBL/GenBank/DDBJ whole genome shotgun (WGS) entry which is preliminary data.</text>
</comment>
<protein>
    <submittedName>
        <fullName evidence="2">Uncharacterized protein</fullName>
    </submittedName>
</protein>
<gene>
    <name evidence="2" type="ORF">BPAE_0296g00070</name>
</gene>
<accession>A0A4Z1FG60</accession>
<dbReference type="AlphaFoldDB" id="A0A4Z1FG60"/>
<evidence type="ECO:0000313" key="2">
    <source>
        <dbReference type="EMBL" id="TGO20431.1"/>
    </source>
</evidence>
<feature type="compositionally biased region" description="Polar residues" evidence="1">
    <location>
        <begin position="10"/>
        <end position="25"/>
    </location>
</feature>
<proteinExistence type="predicted"/>
<feature type="region of interest" description="Disordered" evidence="1">
    <location>
        <begin position="1"/>
        <end position="30"/>
    </location>
</feature>
<evidence type="ECO:0000256" key="1">
    <source>
        <dbReference type="SAM" id="MobiDB-lite"/>
    </source>
</evidence>
<dbReference type="EMBL" id="PQXI01000295">
    <property type="protein sequence ID" value="TGO20431.1"/>
    <property type="molecule type" value="Genomic_DNA"/>
</dbReference>
<keyword evidence="3" id="KW-1185">Reference proteome</keyword>
<reference evidence="2 3" key="1">
    <citation type="submission" date="2017-12" db="EMBL/GenBank/DDBJ databases">
        <title>Comparative genomics of Botrytis spp.</title>
        <authorList>
            <person name="Valero-Jimenez C.A."/>
            <person name="Tapia P."/>
            <person name="Veloso J."/>
            <person name="Silva-Moreno E."/>
            <person name="Staats M."/>
            <person name="Valdes J.H."/>
            <person name="Van Kan J.A.L."/>
        </authorList>
    </citation>
    <scope>NUCLEOTIDE SEQUENCE [LARGE SCALE GENOMIC DNA]</scope>
    <source>
        <strain evidence="2 3">Bp0003</strain>
    </source>
</reference>
<dbReference type="Proteomes" id="UP000297910">
    <property type="component" value="Unassembled WGS sequence"/>
</dbReference>